<evidence type="ECO:0000259" key="4">
    <source>
        <dbReference type="PROSITE" id="PS50970"/>
    </source>
</evidence>
<dbReference type="GO" id="GO:0046872">
    <property type="term" value="F:metal ion binding"/>
    <property type="evidence" value="ECO:0007669"/>
    <property type="project" value="UniProtKB-KW"/>
</dbReference>
<organism evidence="5 6">
    <name type="scientific">[Eubacterium] siraeum</name>
    <dbReference type="NCBI Taxonomy" id="39492"/>
    <lineage>
        <taxon>Bacteria</taxon>
        <taxon>Bacillati</taxon>
        <taxon>Bacillota</taxon>
        <taxon>Clostridia</taxon>
        <taxon>Eubacteriales</taxon>
        <taxon>Oscillospiraceae</taxon>
        <taxon>Oscillospiraceae incertae sedis</taxon>
    </lineage>
</organism>
<comment type="cofactor">
    <cofactor evidence="3">
        <name>Zn(2+)</name>
        <dbReference type="ChEBI" id="CHEBI:29105"/>
    </cofactor>
</comment>
<keyword evidence="1 3" id="KW-0489">Methyltransferase</keyword>
<dbReference type="OrthoDB" id="9803687at2"/>
<evidence type="ECO:0000256" key="3">
    <source>
        <dbReference type="PROSITE-ProRule" id="PRU00333"/>
    </source>
</evidence>
<sequence length="414" mass="45073">MDSNPVSQDIPIRLPILLDGGTGTGLEKYGYDHTVSTAQFVCEHPEALTELQQSFIDAGSQILYTATHGANRENLKAYGVEDKTEQLNAAAAKITYDSFHEKALIAGCLSSTGLYIEPYGDYTFTEIMSVYRQQVKALSPYCDMFVIETVPALWNMRAAVLACKKENKPIIATMKVDEDGETAIGTNVLCTLLVLQAMGISAFGLNCTSADLCPDIISEIAPYAKIPLIVKPSAVYEQDGERLSISPEEFAFAVKKSVLSGAEIAGGCCGTGKEHIAALREMFASLDASEINPVEKQDTSLALATENQMFFLDPETTEFSPAVECGPYMEDDIAQMCGESYDVLTVSINSPDDAIDFGRNMHMATLPVAFLSDDEISLKMALMLYQGRAIIDRKSLIEPEKLEAMAEKYGAVLY</sequence>
<dbReference type="GO" id="GO:0008705">
    <property type="term" value="F:methionine synthase activity"/>
    <property type="evidence" value="ECO:0007669"/>
    <property type="project" value="UniProtKB-EC"/>
</dbReference>
<dbReference type="EC" id="2.1.1.13" evidence="5"/>
<evidence type="ECO:0000313" key="5">
    <source>
        <dbReference type="EMBL" id="CUQ82977.1"/>
    </source>
</evidence>
<evidence type="ECO:0000256" key="2">
    <source>
        <dbReference type="ARBA" id="ARBA00022679"/>
    </source>
</evidence>
<keyword evidence="3" id="KW-0479">Metal-binding</keyword>
<dbReference type="EMBL" id="CZBY01000003">
    <property type="protein sequence ID" value="CUQ82977.1"/>
    <property type="molecule type" value="Genomic_DNA"/>
</dbReference>
<feature type="domain" description="Hcy-binding" evidence="4">
    <location>
        <begin position="4"/>
        <end position="283"/>
    </location>
</feature>
<dbReference type="STRING" id="39492.ERS852540_00604"/>
<keyword evidence="3" id="KW-0862">Zinc</keyword>
<gene>
    <name evidence="5" type="primary">metH_1</name>
    <name evidence="5" type="ORF">ERS852540_00604</name>
</gene>
<keyword evidence="2 3" id="KW-0808">Transferase</keyword>
<feature type="binding site" evidence="3">
    <location>
        <position position="269"/>
    </location>
    <ligand>
        <name>Zn(2+)</name>
        <dbReference type="ChEBI" id="CHEBI:29105"/>
    </ligand>
</feature>
<dbReference type="SUPFAM" id="SSF82282">
    <property type="entry name" value="Homocysteine S-methyltransferase"/>
    <property type="match status" value="1"/>
</dbReference>
<dbReference type="PANTHER" id="PTHR11103">
    <property type="entry name" value="SLR1189 PROTEIN"/>
    <property type="match status" value="1"/>
</dbReference>
<dbReference type="PROSITE" id="PS50970">
    <property type="entry name" value="HCY"/>
    <property type="match status" value="1"/>
</dbReference>
<evidence type="ECO:0000256" key="1">
    <source>
        <dbReference type="ARBA" id="ARBA00022603"/>
    </source>
</evidence>
<dbReference type="AlphaFoldDB" id="A0A174ZAW3"/>
<evidence type="ECO:0000313" key="6">
    <source>
        <dbReference type="Proteomes" id="UP000095662"/>
    </source>
</evidence>
<feature type="binding site" evidence="3">
    <location>
        <position position="268"/>
    </location>
    <ligand>
        <name>Zn(2+)</name>
        <dbReference type="ChEBI" id="CHEBI:29105"/>
    </ligand>
</feature>
<dbReference type="Pfam" id="PF02574">
    <property type="entry name" value="S-methyl_trans"/>
    <property type="match status" value="1"/>
</dbReference>
<proteinExistence type="predicted"/>
<dbReference type="Proteomes" id="UP000095662">
    <property type="component" value="Unassembled WGS sequence"/>
</dbReference>
<dbReference type="InterPro" id="IPR003726">
    <property type="entry name" value="HCY_dom"/>
</dbReference>
<feature type="binding site" evidence="3">
    <location>
        <position position="207"/>
    </location>
    <ligand>
        <name>Zn(2+)</name>
        <dbReference type="ChEBI" id="CHEBI:29105"/>
    </ligand>
</feature>
<dbReference type="Gene3D" id="3.20.20.330">
    <property type="entry name" value="Homocysteine-binding-like domain"/>
    <property type="match status" value="1"/>
</dbReference>
<reference evidence="5 6" key="1">
    <citation type="submission" date="2015-09" db="EMBL/GenBank/DDBJ databases">
        <authorList>
            <consortium name="Pathogen Informatics"/>
        </authorList>
    </citation>
    <scope>NUCLEOTIDE SEQUENCE [LARGE SCALE GENOMIC DNA]</scope>
    <source>
        <strain evidence="5 6">2789STDY5834928</strain>
    </source>
</reference>
<dbReference type="PANTHER" id="PTHR11103:SF18">
    <property type="entry name" value="SLR1189 PROTEIN"/>
    <property type="match status" value="1"/>
</dbReference>
<dbReference type="GO" id="GO:0032259">
    <property type="term" value="P:methylation"/>
    <property type="evidence" value="ECO:0007669"/>
    <property type="project" value="UniProtKB-KW"/>
</dbReference>
<dbReference type="InterPro" id="IPR036589">
    <property type="entry name" value="HCY_dom_sf"/>
</dbReference>
<name>A0A174ZAW3_9FIRM</name>
<accession>A0A174ZAW3</accession>
<protein>
    <submittedName>
        <fullName evidence="5">Methionine synthase</fullName>
        <ecNumber evidence="5">2.1.1.13</ecNumber>
    </submittedName>
</protein>